<dbReference type="InterPro" id="IPR050775">
    <property type="entry name" value="FAD-binding_Monooxygenases"/>
</dbReference>
<dbReference type="EMBL" id="BLKV01000003">
    <property type="protein sequence ID" value="GFG72563.1"/>
    <property type="molecule type" value="Genomic_DNA"/>
</dbReference>
<evidence type="ECO:0000256" key="1">
    <source>
        <dbReference type="ARBA" id="ARBA00001974"/>
    </source>
</evidence>
<dbReference type="PANTHER" id="PTHR43098:SF3">
    <property type="entry name" value="L-ORNITHINE N(5)-MONOOXYGENASE-RELATED"/>
    <property type="match status" value="1"/>
</dbReference>
<evidence type="ECO:0000313" key="8">
    <source>
        <dbReference type="EMBL" id="GFG72563.1"/>
    </source>
</evidence>
<protein>
    <submittedName>
        <fullName evidence="8">Cyclohexanone monooxygenase</fullName>
    </submittedName>
</protein>
<gene>
    <name evidence="8" type="ORF">MSEN_42830</name>
</gene>
<evidence type="ECO:0000256" key="6">
    <source>
        <dbReference type="ARBA" id="ARBA00023002"/>
    </source>
</evidence>
<keyword evidence="4" id="KW-0274">FAD</keyword>
<name>A0A7I9XRD9_9MYCO</name>
<dbReference type="SUPFAM" id="SSF51905">
    <property type="entry name" value="FAD/NAD(P)-binding domain"/>
    <property type="match status" value="2"/>
</dbReference>
<comment type="caution">
    <text evidence="8">The sequence shown here is derived from an EMBL/GenBank/DDBJ whole genome shotgun (WGS) entry which is preliminary data.</text>
</comment>
<keyword evidence="6" id="KW-0560">Oxidoreductase</keyword>
<evidence type="ECO:0000256" key="5">
    <source>
        <dbReference type="ARBA" id="ARBA00022857"/>
    </source>
</evidence>
<accession>A0A7I9XRD9</accession>
<dbReference type="Pfam" id="PF13738">
    <property type="entry name" value="Pyr_redox_3"/>
    <property type="match status" value="1"/>
</dbReference>
<evidence type="ECO:0000256" key="7">
    <source>
        <dbReference type="ARBA" id="ARBA00023033"/>
    </source>
</evidence>
<comment type="cofactor">
    <cofactor evidence="1">
        <name>FAD</name>
        <dbReference type="ChEBI" id="CHEBI:57692"/>
    </cofactor>
</comment>
<keyword evidence="9" id="KW-1185">Reference proteome</keyword>
<dbReference type="Gene3D" id="3.50.50.60">
    <property type="entry name" value="FAD/NAD(P)-binding domain"/>
    <property type="match status" value="2"/>
</dbReference>
<evidence type="ECO:0000256" key="2">
    <source>
        <dbReference type="ARBA" id="ARBA00010139"/>
    </source>
</evidence>
<proteinExistence type="inferred from homology"/>
<dbReference type="AlphaFoldDB" id="A0A7I9XRD9"/>
<reference evidence="8 9" key="1">
    <citation type="journal article" date="2019" name="Emerg. Microbes Infect.">
        <title>Comprehensive subspecies identification of 175 nontuberculous mycobacteria species based on 7547 genomic profiles.</title>
        <authorList>
            <person name="Matsumoto Y."/>
            <person name="Kinjo T."/>
            <person name="Motooka D."/>
            <person name="Nabeya D."/>
            <person name="Jung N."/>
            <person name="Uechi K."/>
            <person name="Horii T."/>
            <person name="Iida T."/>
            <person name="Fujita J."/>
            <person name="Nakamura S."/>
        </authorList>
    </citation>
    <scope>NUCLEOTIDE SEQUENCE [LARGE SCALE GENOMIC DNA]</scope>
    <source>
        <strain evidence="8 9">JCM 16017</strain>
    </source>
</reference>
<dbReference type="GO" id="GO:0016709">
    <property type="term" value="F:oxidoreductase activity, acting on paired donors, with incorporation or reduction of molecular oxygen, NAD(P)H as one donor, and incorporation of one atom of oxygen"/>
    <property type="evidence" value="ECO:0007669"/>
    <property type="project" value="UniProtKB-ARBA"/>
</dbReference>
<evidence type="ECO:0000313" key="9">
    <source>
        <dbReference type="Proteomes" id="UP000465263"/>
    </source>
</evidence>
<comment type="similarity">
    <text evidence="2">Belongs to the FAD-binding monooxygenase family.</text>
</comment>
<dbReference type="InterPro" id="IPR036188">
    <property type="entry name" value="FAD/NAD-bd_sf"/>
</dbReference>
<organism evidence="8 9">
    <name type="scientific">Mycolicibacter senuensis</name>
    <dbReference type="NCBI Taxonomy" id="386913"/>
    <lineage>
        <taxon>Bacteria</taxon>
        <taxon>Bacillati</taxon>
        <taxon>Actinomycetota</taxon>
        <taxon>Actinomycetes</taxon>
        <taxon>Mycobacteriales</taxon>
        <taxon>Mycobacteriaceae</taxon>
        <taxon>Mycolicibacter</taxon>
    </lineage>
</organism>
<keyword evidence="3" id="KW-0285">Flavoprotein</keyword>
<dbReference type="PANTHER" id="PTHR43098">
    <property type="entry name" value="L-ORNITHINE N(5)-MONOOXYGENASE-RELATED"/>
    <property type="match status" value="1"/>
</dbReference>
<keyword evidence="7 8" id="KW-0503">Monooxygenase</keyword>
<evidence type="ECO:0000256" key="3">
    <source>
        <dbReference type="ARBA" id="ARBA00022630"/>
    </source>
</evidence>
<evidence type="ECO:0000256" key="4">
    <source>
        <dbReference type="ARBA" id="ARBA00022827"/>
    </source>
</evidence>
<sequence>MGGCHTMAQTVAAADTSHSGEPKRFEAVVIGAGFSGLYALHNLRELGIHTRVLETAPAVGGTWLVNRYPGARCDIESIEYSYSFSEEIQQEWVWTETMPAQPEIEAYLNFVADRLDLRRDIAFNTKVIAMSFDDDAGEWTLTTEAGECFVAPFVVAASGILSVPLEPDIAGMDGFGSTSLYTSRWPTGGFDLSGKSVGVVGTGSTGVQLIPVVAREAGQLYVFQRSPAYTLPWQVRPFAPGELDALKADYAQIRAAQREHPVGAARLSAFSVLLDMLGRPPVTSASRDEQLRAIEEHGVMGALNWGDIFFDIEANRIAAQLYGEAVARIVRDPATAAALVPSHPFACKRPIIDQGYYETFNRDNVTLVDLRAEPITTVTPTGIRTERGHYDLDVIIYATGFDAMTGALSRIDVRGRDDVLLRDVWADEGPVSYLGLQVAGFPNLFTVQGPGSPSAATNFVAALEQHVEWIGDCIAYLRANGHRTIEALPTAQAEWIEHTTSLVAPTVLVHPSCNSWYNGGNVPGKKRMYMGYTGGIPEYRRRCDEIAAGGYTGFKLG</sequence>
<dbReference type="Proteomes" id="UP000465263">
    <property type="component" value="Unassembled WGS sequence"/>
</dbReference>
<keyword evidence="5" id="KW-0521">NADP</keyword>